<evidence type="ECO:0000256" key="4">
    <source>
        <dbReference type="ARBA" id="ARBA00022801"/>
    </source>
</evidence>
<protein>
    <recommendedName>
        <fullName evidence="3">signal peptidase I</fullName>
        <ecNumber evidence="3">3.4.21.89</ecNumber>
    </recommendedName>
</protein>
<dbReference type="InterPro" id="IPR019758">
    <property type="entry name" value="Pept_S26A_signal_pept_1_CS"/>
</dbReference>
<name>A0A381ZIX5_9ZZZZ</name>
<evidence type="ECO:0000256" key="2">
    <source>
        <dbReference type="ARBA" id="ARBA00009370"/>
    </source>
</evidence>
<dbReference type="SUPFAM" id="SSF51306">
    <property type="entry name" value="LexA/Signal peptidase"/>
    <property type="match status" value="1"/>
</dbReference>
<dbReference type="PROSITE" id="PS00761">
    <property type="entry name" value="SPASE_I_3"/>
    <property type="match status" value="1"/>
</dbReference>
<dbReference type="InterPro" id="IPR036286">
    <property type="entry name" value="LexA/Signal_pep-like_sf"/>
</dbReference>
<dbReference type="EC" id="3.4.21.89" evidence="3"/>
<feature type="domain" description="Peptidase S26" evidence="5">
    <location>
        <begin position="12"/>
        <end position="136"/>
    </location>
</feature>
<dbReference type="InterPro" id="IPR000223">
    <property type="entry name" value="Pept_S26A_signal_pept_1"/>
</dbReference>
<dbReference type="AlphaFoldDB" id="A0A381ZIX5"/>
<evidence type="ECO:0000313" key="6">
    <source>
        <dbReference type="EMBL" id="SVA88703.1"/>
    </source>
</evidence>
<dbReference type="GO" id="GO:0006465">
    <property type="term" value="P:signal peptide processing"/>
    <property type="evidence" value="ECO:0007669"/>
    <property type="project" value="InterPro"/>
</dbReference>
<organism evidence="6">
    <name type="scientific">marine metagenome</name>
    <dbReference type="NCBI Taxonomy" id="408172"/>
    <lineage>
        <taxon>unclassified sequences</taxon>
        <taxon>metagenomes</taxon>
        <taxon>ecological metagenomes</taxon>
    </lineage>
</organism>
<dbReference type="NCBIfam" id="TIGR02227">
    <property type="entry name" value="sigpep_I_bact"/>
    <property type="match status" value="1"/>
</dbReference>
<comment type="similarity">
    <text evidence="2">Belongs to the peptidase S26 family.</text>
</comment>
<proteinExistence type="inferred from homology"/>
<dbReference type="PANTHER" id="PTHR43390">
    <property type="entry name" value="SIGNAL PEPTIDASE I"/>
    <property type="match status" value="1"/>
</dbReference>
<comment type="catalytic activity">
    <reaction evidence="1">
        <text>Cleavage of hydrophobic, N-terminal signal or leader sequences from secreted and periplasmic proteins.</text>
        <dbReference type="EC" id="3.4.21.89"/>
    </reaction>
</comment>
<dbReference type="PANTHER" id="PTHR43390:SF1">
    <property type="entry name" value="CHLOROPLAST PROCESSING PEPTIDASE"/>
    <property type="match status" value="1"/>
</dbReference>
<feature type="domain" description="Peptidase S26" evidence="5">
    <location>
        <begin position="289"/>
        <end position="332"/>
    </location>
</feature>
<dbReference type="InterPro" id="IPR019533">
    <property type="entry name" value="Peptidase_S26"/>
</dbReference>
<gene>
    <name evidence="6" type="ORF">METZ01_LOCUS141557</name>
</gene>
<reference evidence="6" key="1">
    <citation type="submission" date="2018-05" db="EMBL/GenBank/DDBJ databases">
        <authorList>
            <person name="Lanie J.A."/>
            <person name="Ng W.-L."/>
            <person name="Kazmierczak K.M."/>
            <person name="Andrzejewski T.M."/>
            <person name="Davidsen T.M."/>
            <person name="Wayne K.J."/>
            <person name="Tettelin H."/>
            <person name="Glass J.I."/>
            <person name="Rusch D."/>
            <person name="Podicherti R."/>
            <person name="Tsui H.-C.T."/>
            <person name="Winkler M.E."/>
        </authorList>
    </citation>
    <scope>NUCLEOTIDE SEQUENCE</scope>
</reference>
<dbReference type="Gene3D" id="2.10.109.10">
    <property type="entry name" value="Umud Fragment, subunit A"/>
    <property type="match status" value="2"/>
</dbReference>
<sequence>MNDTRIARILQEIKSLLIILIIALSLRATVIEAYIVPTGSMENTIMTGDFLIGNKFVYGMRTPDWIGIPYTELGFYVPWTRFPKFKKPHRGDVVIFKYPRDHFQKYVKRCVAEPGQTITVRGKKVWVDNQEFELPEHGKLIDRTILKNGLKQPGIFLREDWNRDNFGPIKLPALGDEITINGNTNWDYLLPIILMDGHEVTLKGNGISGEFSFTMKDANDIARRYASGLGGWLHGIFSSEPYRPNKVGRLYSKYYNQSNPDGELLNVWNFRFTDEALNYLWIDGDPMNSIPSYVVEQNYYWMMGDNRDDSADSRYWGFVPEEFILGEAVVVYMSWGFNGEGPRFNRVGKIIS</sequence>
<dbReference type="GO" id="GO:0009003">
    <property type="term" value="F:signal peptidase activity"/>
    <property type="evidence" value="ECO:0007669"/>
    <property type="project" value="UniProtKB-EC"/>
</dbReference>
<accession>A0A381ZIX5</accession>
<evidence type="ECO:0000256" key="3">
    <source>
        <dbReference type="ARBA" id="ARBA00013208"/>
    </source>
</evidence>
<dbReference type="PRINTS" id="PR00727">
    <property type="entry name" value="LEADERPTASE"/>
</dbReference>
<dbReference type="EMBL" id="UINC01021341">
    <property type="protein sequence ID" value="SVA88703.1"/>
    <property type="molecule type" value="Genomic_DNA"/>
</dbReference>
<evidence type="ECO:0000256" key="1">
    <source>
        <dbReference type="ARBA" id="ARBA00000677"/>
    </source>
</evidence>
<evidence type="ECO:0000259" key="5">
    <source>
        <dbReference type="Pfam" id="PF10502"/>
    </source>
</evidence>
<keyword evidence="4" id="KW-0378">Hydrolase</keyword>
<dbReference type="CDD" id="cd06530">
    <property type="entry name" value="S26_SPase_I"/>
    <property type="match status" value="2"/>
</dbReference>
<dbReference type="Pfam" id="PF10502">
    <property type="entry name" value="Peptidase_S26"/>
    <property type="match status" value="2"/>
</dbReference>
<dbReference type="GO" id="GO:0016020">
    <property type="term" value="C:membrane"/>
    <property type="evidence" value="ECO:0007669"/>
    <property type="project" value="InterPro"/>
</dbReference>
<dbReference type="GO" id="GO:0004252">
    <property type="term" value="F:serine-type endopeptidase activity"/>
    <property type="evidence" value="ECO:0007669"/>
    <property type="project" value="InterPro"/>
</dbReference>